<keyword evidence="4 5" id="KW-0808">Transferase</keyword>
<dbReference type="EMBL" id="AFYH01163793">
    <property type="status" value="NOT_ANNOTATED_CDS"/>
    <property type="molecule type" value="Genomic_DNA"/>
</dbReference>
<evidence type="ECO:0000256" key="5">
    <source>
        <dbReference type="RuleBase" id="RU361155"/>
    </source>
</evidence>
<dbReference type="EMBL" id="AFYH01163797">
    <property type="status" value="NOT_ANNOTATED_CDS"/>
    <property type="molecule type" value="Genomic_DNA"/>
</dbReference>
<comment type="similarity">
    <text evidence="2 5">Belongs to the sulfotransferase 1 family.</text>
</comment>
<dbReference type="Bgee" id="ENSLACG00000003593">
    <property type="expression patterns" value="Expressed in chordate pharynx and 4 other cell types or tissues"/>
</dbReference>
<accession>H3A315</accession>
<dbReference type="InterPro" id="IPR027417">
    <property type="entry name" value="P-loop_NTPase"/>
</dbReference>
<dbReference type="OMA" id="VAPHAFF"/>
<dbReference type="EMBL" id="AFYH01163795">
    <property type="status" value="NOT_ANNOTATED_CDS"/>
    <property type="molecule type" value="Genomic_DNA"/>
</dbReference>
<sequence length="296" mass="34496">QDRVVLSESCPMYMIHRGVIFPTNSHDEESLDYAENRFQVWDEDIFNVTYPKSGTTWMQQILTLIHSNGDPTLSRSVPSWERVPWIEQRTAHGYLETRPSPRLITSHLPVQFFPKSLFHSKAKVIYTARNPKDTFVSLYHFYNMSGFLEDPGATQDFLNKFLSGEAVIYGSWFDHLRGWLGVKDKVNLLFITYEELLQDPRGSVIKVCNFIGKKLDDKAIDSVVENSSFKSMKENQMTNYSLVPDSIMNQKKSPFMRKGICGDWKNYFTVAESEHFDVVYHEKMRNLDISFTWDKN</sequence>
<dbReference type="STRING" id="7897.ENSLACP00000004036"/>
<name>H3A315_LATCH</name>
<keyword evidence="3" id="KW-0963">Cytoplasm</keyword>
<evidence type="ECO:0000256" key="3">
    <source>
        <dbReference type="ARBA" id="ARBA00022490"/>
    </source>
</evidence>
<evidence type="ECO:0000256" key="2">
    <source>
        <dbReference type="ARBA" id="ARBA00005771"/>
    </source>
</evidence>
<dbReference type="EMBL" id="AFYH01163796">
    <property type="status" value="NOT_ANNOTATED_CDS"/>
    <property type="molecule type" value="Genomic_DNA"/>
</dbReference>
<dbReference type="eggNOG" id="KOG1584">
    <property type="taxonomic scope" value="Eukaryota"/>
</dbReference>
<dbReference type="FunCoup" id="H3A315">
    <property type="interactions" value="847"/>
</dbReference>
<keyword evidence="8" id="KW-1185">Reference proteome</keyword>
<dbReference type="AlphaFoldDB" id="H3A315"/>
<organism evidence="7 8">
    <name type="scientific">Latimeria chalumnae</name>
    <name type="common">Coelacanth</name>
    <dbReference type="NCBI Taxonomy" id="7897"/>
    <lineage>
        <taxon>Eukaryota</taxon>
        <taxon>Metazoa</taxon>
        <taxon>Chordata</taxon>
        <taxon>Craniata</taxon>
        <taxon>Vertebrata</taxon>
        <taxon>Euteleostomi</taxon>
        <taxon>Coelacanthiformes</taxon>
        <taxon>Coelacanthidae</taxon>
        <taxon>Latimeria</taxon>
    </lineage>
</organism>
<proteinExistence type="inferred from homology"/>
<feature type="domain" description="Sulfotransferase" evidence="6">
    <location>
        <begin position="42"/>
        <end position="286"/>
    </location>
</feature>
<evidence type="ECO:0000259" key="6">
    <source>
        <dbReference type="Pfam" id="PF00685"/>
    </source>
</evidence>
<dbReference type="PANTHER" id="PTHR11783">
    <property type="entry name" value="SULFOTRANSFERASE SULT"/>
    <property type="match status" value="1"/>
</dbReference>
<comment type="subcellular location">
    <subcellularLocation>
        <location evidence="1">Cytoplasm</location>
    </subcellularLocation>
</comment>
<dbReference type="GeneTree" id="ENSGT00940000159269"/>
<reference evidence="7" key="3">
    <citation type="submission" date="2025-09" db="UniProtKB">
        <authorList>
            <consortium name="Ensembl"/>
        </authorList>
    </citation>
    <scope>IDENTIFICATION</scope>
</reference>
<dbReference type="Gene3D" id="3.40.50.300">
    <property type="entry name" value="P-loop containing nucleotide triphosphate hydrolases"/>
    <property type="match status" value="1"/>
</dbReference>
<dbReference type="InParanoid" id="H3A315"/>
<dbReference type="GO" id="GO:0005737">
    <property type="term" value="C:cytoplasm"/>
    <property type="evidence" value="ECO:0007669"/>
    <property type="project" value="UniProtKB-SubCell"/>
</dbReference>
<dbReference type="Ensembl" id="ENSLACT00000004072.1">
    <property type="protein sequence ID" value="ENSLACP00000004036.1"/>
    <property type="gene ID" value="ENSLACG00000003593.1"/>
</dbReference>
<evidence type="ECO:0000313" key="8">
    <source>
        <dbReference type="Proteomes" id="UP000008672"/>
    </source>
</evidence>
<dbReference type="EMBL" id="AFYH01163794">
    <property type="status" value="NOT_ANNOTATED_CDS"/>
    <property type="molecule type" value="Genomic_DNA"/>
</dbReference>
<dbReference type="Proteomes" id="UP000008672">
    <property type="component" value="Unassembled WGS sequence"/>
</dbReference>
<dbReference type="InterPro" id="IPR000863">
    <property type="entry name" value="Sulfotransferase_dom"/>
</dbReference>
<dbReference type="Pfam" id="PF00685">
    <property type="entry name" value="Sulfotransfer_1"/>
    <property type="match status" value="1"/>
</dbReference>
<dbReference type="FunFam" id="3.40.50.300:FF:000433">
    <property type="entry name" value="Estrogen sulfotransferase"/>
    <property type="match status" value="1"/>
</dbReference>
<reference evidence="7" key="2">
    <citation type="submission" date="2025-08" db="UniProtKB">
        <authorList>
            <consortium name="Ensembl"/>
        </authorList>
    </citation>
    <scope>IDENTIFICATION</scope>
</reference>
<dbReference type="EC" id="2.8.2.-" evidence="5"/>
<evidence type="ECO:0000313" key="7">
    <source>
        <dbReference type="Ensembl" id="ENSLACP00000004036.1"/>
    </source>
</evidence>
<reference evidence="8" key="1">
    <citation type="submission" date="2011-08" db="EMBL/GenBank/DDBJ databases">
        <title>The draft genome of Latimeria chalumnae.</title>
        <authorList>
            <person name="Di Palma F."/>
            <person name="Alfoldi J."/>
            <person name="Johnson J."/>
            <person name="Berlin A."/>
            <person name="Gnerre S."/>
            <person name="Jaffe D."/>
            <person name="MacCallum I."/>
            <person name="Young S."/>
            <person name="Walker B.J."/>
            <person name="Lander E."/>
            <person name="Lindblad-Toh K."/>
        </authorList>
    </citation>
    <scope>NUCLEOTIDE SEQUENCE [LARGE SCALE GENOMIC DNA]</scope>
    <source>
        <strain evidence="8">Wild caught</strain>
    </source>
</reference>
<protein>
    <recommendedName>
        <fullName evidence="5">Sulfotransferase</fullName>
        <ecNumber evidence="5">2.8.2.-</ecNumber>
    </recommendedName>
</protein>
<evidence type="ECO:0000256" key="4">
    <source>
        <dbReference type="ARBA" id="ARBA00022679"/>
    </source>
</evidence>
<evidence type="ECO:0000256" key="1">
    <source>
        <dbReference type="ARBA" id="ARBA00004496"/>
    </source>
</evidence>
<dbReference type="GO" id="GO:0008146">
    <property type="term" value="F:sulfotransferase activity"/>
    <property type="evidence" value="ECO:0007669"/>
    <property type="project" value="InterPro"/>
</dbReference>
<dbReference type="SUPFAM" id="SSF52540">
    <property type="entry name" value="P-loop containing nucleoside triphosphate hydrolases"/>
    <property type="match status" value="1"/>
</dbReference>